<dbReference type="InterPro" id="IPR000949">
    <property type="entry name" value="ELM2_dom"/>
</dbReference>
<evidence type="ECO:0000256" key="4">
    <source>
        <dbReference type="ARBA" id="ARBA00022833"/>
    </source>
</evidence>
<keyword evidence="2" id="KW-0479">Metal-binding</keyword>
<keyword evidence="6" id="KW-0238">DNA-binding</keyword>
<evidence type="ECO:0000256" key="6">
    <source>
        <dbReference type="ARBA" id="ARBA00023125"/>
    </source>
</evidence>
<dbReference type="GO" id="GO:0003677">
    <property type="term" value="F:DNA binding"/>
    <property type="evidence" value="ECO:0007669"/>
    <property type="project" value="UniProtKB-KW"/>
</dbReference>
<keyword evidence="12" id="KW-1185">Reference proteome</keyword>
<dbReference type="OrthoDB" id="10064338at2759"/>
<keyword evidence="4" id="KW-0862">Zinc</keyword>
<evidence type="ECO:0000256" key="8">
    <source>
        <dbReference type="ARBA" id="ARBA00023242"/>
    </source>
</evidence>
<dbReference type="GO" id="GO:0000118">
    <property type="term" value="C:histone deacetylase complex"/>
    <property type="evidence" value="ECO:0007669"/>
    <property type="project" value="TreeGrafter"/>
</dbReference>
<dbReference type="GO" id="GO:0005667">
    <property type="term" value="C:transcription regulator complex"/>
    <property type="evidence" value="ECO:0007669"/>
    <property type="project" value="TreeGrafter"/>
</dbReference>
<comment type="caution">
    <text evidence="11">The sequence shown here is derived from an EMBL/GenBank/DDBJ whole genome shotgun (WGS) entry which is preliminary data.</text>
</comment>
<evidence type="ECO:0000256" key="2">
    <source>
        <dbReference type="ARBA" id="ARBA00022723"/>
    </source>
</evidence>
<evidence type="ECO:0000313" key="12">
    <source>
        <dbReference type="Proteomes" id="UP000478052"/>
    </source>
</evidence>
<feature type="domain" description="SANT" evidence="10">
    <location>
        <begin position="89"/>
        <end position="136"/>
    </location>
</feature>
<evidence type="ECO:0000256" key="7">
    <source>
        <dbReference type="ARBA" id="ARBA00023163"/>
    </source>
</evidence>
<dbReference type="InterPro" id="IPR017884">
    <property type="entry name" value="SANT_dom"/>
</dbReference>
<dbReference type="GO" id="GO:0006357">
    <property type="term" value="P:regulation of transcription by RNA polymerase II"/>
    <property type="evidence" value="ECO:0007669"/>
    <property type="project" value="TreeGrafter"/>
</dbReference>
<feature type="domain" description="ELM2" evidence="9">
    <location>
        <begin position="1"/>
        <end position="85"/>
    </location>
</feature>
<dbReference type="AlphaFoldDB" id="A0A6G0ZN41"/>
<keyword evidence="8" id="KW-0539">Nucleus</keyword>
<proteinExistence type="predicted"/>
<accession>A0A6G0ZN41</accession>
<dbReference type="PROSITE" id="PS51293">
    <property type="entry name" value="SANT"/>
    <property type="match status" value="1"/>
</dbReference>
<evidence type="ECO:0000256" key="5">
    <source>
        <dbReference type="ARBA" id="ARBA00023015"/>
    </source>
</evidence>
<dbReference type="InterPro" id="IPR009057">
    <property type="entry name" value="Homeodomain-like_sf"/>
</dbReference>
<evidence type="ECO:0000259" key="9">
    <source>
        <dbReference type="PROSITE" id="PS51156"/>
    </source>
</evidence>
<keyword evidence="3" id="KW-0863">Zinc-finger</keyword>
<dbReference type="PROSITE" id="PS51156">
    <property type="entry name" value="ELM2"/>
    <property type="match status" value="1"/>
</dbReference>
<reference evidence="11 12" key="1">
    <citation type="submission" date="2019-08" db="EMBL/GenBank/DDBJ databases">
        <title>Whole genome of Aphis craccivora.</title>
        <authorList>
            <person name="Voronova N.V."/>
            <person name="Shulinski R.S."/>
            <person name="Bandarenka Y.V."/>
            <person name="Zhorov D.G."/>
            <person name="Warner D."/>
        </authorList>
    </citation>
    <scope>NUCLEOTIDE SEQUENCE [LARGE SCALE GENOMIC DNA]</scope>
    <source>
        <strain evidence="11">180601</strain>
        <tissue evidence="11">Whole Body</tissue>
    </source>
</reference>
<dbReference type="EMBL" id="VUJU01000153">
    <property type="protein sequence ID" value="KAF0772632.1"/>
    <property type="molecule type" value="Genomic_DNA"/>
</dbReference>
<keyword evidence="5" id="KW-0805">Transcription regulation</keyword>
<keyword evidence="7" id="KW-0804">Transcription</keyword>
<evidence type="ECO:0000259" key="10">
    <source>
        <dbReference type="PROSITE" id="PS51293"/>
    </source>
</evidence>
<dbReference type="PANTHER" id="PTHR16089">
    <property type="entry name" value="REST COREPRESSOR COREST PROTEIN-RELATED"/>
    <property type="match status" value="1"/>
</dbReference>
<protein>
    <submittedName>
        <fullName evidence="11">REST corepressor spr-1-like</fullName>
    </submittedName>
</protein>
<dbReference type="GO" id="GO:0003714">
    <property type="term" value="F:transcription corepressor activity"/>
    <property type="evidence" value="ECO:0007669"/>
    <property type="project" value="TreeGrafter"/>
</dbReference>
<dbReference type="GO" id="GO:0008270">
    <property type="term" value="F:zinc ion binding"/>
    <property type="evidence" value="ECO:0007669"/>
    <property type="project" value="UniProtKB-KW"/>
</dbReference>
<dbReference type="PANTHER" id="PTHR16089:SF28">
    <property type="entry name" value="REST COREPRESSOR"/>
    <property type="match status" value="1"/>
</dbReference>
<gene>
    <name evidence="11" type="ORF">FWK35_00001638</name>
</gene>
<name>A0A6G0ZN41_APHCR</name>
<sequence>IKVRVGSNYQADIPERLSHGEKYTERQKSLSIWVPSDDFAEDDKLIDYFFLSNTKHGYNTEQSLGLLFHNNFNLNKTFKDLPNYTQIINWSNFEKHNFEISFLKFGKNFEQFRKQIPNKSLKEIIGYYYLQKHKENALYSIVVEESMNKLEPCKNHQKVNCGTSNLAKLNNNEDSDVMIINKYCSFCGVMCMDYHQTLTPICEPCYTYFREMQESGDRLILCLPCPDKFHWILAHKKCLSPQDMYIYQHVLKSIGQGETNDEEIHASNDEAVRTRSSYTKNIQNEKKNKFYKYTKCYDPIFPITNNCIFPQCNSVGILCPITDKTSTKDGRESIIDELSALQQLTLGLQRILLLLSSVKTMN</sequence>
<dbReference type="SUPFAM" id="SSF46689">
    <property type="entry name" value="Homeodomain-like"/>
    <property type="match status" value="1"/>
</dbReference>
<dbReference type="Gene3D" id="1.10.10.60">
    <property type="entry name" value="Homeodomain-like"/>
    <property type="match status" value="1"/>
</dbReference>
<organism evidence="11 12">
    <name type="scientific">Aphis craccivora</name>
    <name type="common">Cowpea aphid</name>
    <dbReference type="NCBI Taxonomy" id="307492"/>
    <lineage>
        <taxon>Eukaryota</taxon>
        <taxon>Metazoa</taxon>
        <taxon>Ecdysozoa</taxon>
        <taxon>Arthropoda</taxon>
        <taxon>Hexapoda</taxon>
        <taxon>Insecta</taxon>
        <taxon>Pterygota</taxon>
        <taxon>Neoptera</taxon>
        <taxon>Paraneoptera</taxon>
        <taxon>Hemiptera</taxon>
        <taxon>Sternorrhyncha</taxon>
        <taxon>Aphidomorpha</taxon>
        <taxon>Aphidoidea</taxon>
        <taxon>Aphididae</taxon>
        <taxon>Aphidini</taxon>
        <taxon>Aphis</taxon>
        <taxon>Aphis</taxon>
    </lineage>
</organism>
<dbReference type="FunFam" id="1.10.10.60:FF:000012">
    <property type="entry name" value="Metastasis-associated 1 family, member 3"/>
    <property type="match status" value="1"/>
</dbReference>
<evidence type="ECO:0000256" key="1">
    <source>
        <dbReference type="ARBA" id="ARBA00004123"/>
    </source>
</evidence>
<feature type="non-terminal residue" evidence="11">
    <location>
        <position position="362"/>
    </location>
</feature>
<evidence type="ECO:0000313" key="11">
    <source>
        <dbReference type="EMBL" id="KAF0772632.1"/>
    </source>
</evidence>
<evidence type="ECO:0000256" key="3">
    <source>
        <dbReference type="ARBA" id="ARBA00022771"/>
    </source>
</evidence>
<dbReference type="InterPro" id="IPR051066">
    <property type="entry name" value="Trans_reg/Corepressor"/>
</dbReference>
<dbReference type="Proteomes" id="UP000478052">
    <property type="component" value="Unassembled WGS sequence"/>
</dbReference>
<feature type="non-terminal residue" evidence="11">
    <location>
        <position position="1"/>
    </location>
</feature>
<dbReference type="Pfam" id="PF01448">
    <property type="entry name" value="ELM2"/>
    <property type="match status" value="1"/>
</dbReference>
<comment type="subcellular location">
    <subcellularLocation>
        <location evidence="1">Nucleus</location>
    </subcellularLocation>
</comment>